<dbReference type="CDD" id="cd00037">
    <property type="entry name" value="CLECT"/>
    <property type="match status" value="1"/>
</dbReference>
<sequence>MLPVCNRAQSRVDESSVFLFIFQSFCSGLNAQIVTIGTENENKFLRNYLTHNHTHGLLIGLTLGQSDTSNACPPYWVHHGLNCYGVITHLLADWMEAVTFCRDINAEIVEIETKEENLFLKNFLVRNHTNVDIWIGGTDAFEEGHWLWINSQRPVTFTDWAPLEPYQGKGFECMTLTGRQGFRWNDDDCSHKLGFICRKEAINEGTIIIG</sequence>
<evidence type="ECO:0000256" key="1">
    <source>
        <dbReference type="ARBA" id="ARBA00023157"/>
    </source>
</evidence>
<accession>A0A8B8ASE3</accession>
<feature type="domain" description="C-type lectin" evidence="2">
    <location>
        <begin position="79"/>
        <end position="198"/>
    </location>
</feature>
<dbReference type="SUPFAM" id="SSF56436">
    <property type="entry name" value="C-type lectin-like"/>
    <property type="match status" value="2"/>
</dbReference>
<dbReference type="GeneID" id="111104110"/>
<keyword evidence="3" id="KW-1185">Reference proteome</keyword>
<evidence type="ECO:0000313" key="3">
    <source>
        <dbReference type="Proteomes" id="UP000694844"/>
    </source>
</evidence>
<evidence type="ECO:0000313" key="4">
    <source>
        <dbReference type="RefSeq" id="XP_022293573.1"/>
    </source>
</evidence>
<protein>
    <submittedName>
        <fullName evidence="4">Perlucin-like isoform X1</fullName>
    </submittedName>
</protein>
<dbReference type="Proteomes" id="UP000694844">
    <property type="component" value="Chromosome 7"/>
</dbReference>
<reference evidence="4" key="1">
    <citation type="submission" date="2025-08" db="UniProtKB">
        <authorList>
            <consortium name="RefSeq"/>
        </authorList>
    </citation>
    <scope>IDENTIFICATION</scope>
    <source>
        <tissue evidence="4">Whole sample</tissue>
    </source>
</reference>
<evidence type="ECO:0000259" key="2">
    <source>
        <dbReference type="PROSITE" id="PS50041"/>
    </source>
</evidence>
<dbReference type="InterPro" id="IPR050111">
    <property type="entry name" value="C-type_lectin/snaclec_domain"/>
</dbReference>
<dbReference type="AlphaFoldDB" id="A0A8B8ASE3"/>
<organism evidence="3 4">
    <name type="scientific">Crassostrea virginica</name>
    <name type="common">Eastern oyster</name>
    <dbReference type="NCBI Taxonomy" id="6565"/>
    <lineage>
        <taxon>Eukaryota</taxon>
        <taxon>Metazoa</taxon>
        <taxon>Spiralia</taxon>
        <taxon>Lophotrochozoa</taxon>
        <taxon>Mollusca</taxon>
        <taxon>Bivalvia</taxon>
        <taxon>Autobranchia</taxon>
        <taxon>Pteriomorphia</taxon>
        <taxon>Ostreida</taxon>
        <taxon>Ostreoidea</taxon>
        <taxon>Ostreidae</taxon>
        <taxon>Crassostrea</taxon>
    </lineage>
</organism>
<keyword evidence="1" id="KW-1015">Disulfide bond</keyword>
<dbReference type="InterPro" id="IPR018378">
    <property type="entry name" value="C-type_lectin_CS"/>
</dbReference>
<dbReference type="SMART" id="SM00034">
    <property type="entry name" value="CLECT"/>
    <property type="match status" value="1"/>
</dbReference>
<dbReference type="Gene3D" id="3.10.100.10">
    <property type="entry name" value="Mannose-Binding Protein A, subunit A"/>
    <property type="match status" value="1"/>
</dbReference>
<dbReference type="InterPro" id="IPR001304">
    <property type="entry name" value="C-type_lectin-like"/>
</dbReference>
<dbReference type="KEGG" id="cvn:111104110"/>
<dbReference type="PROSITE" id="PS50041">
    <property type="entry name" value="C_TYPE_LECTIN_2"/>
    <property type="match status" value="1"/>
</dbReference>
<gene>
    <name evidence="4" type="primary">LOC111104110</name>
</gene>
<dbReference type="Pfam" id="PF00059">
    <property type="entry name" value="Lectin_C"/>
    <property type="match status" value="1"/>
</dbReference>
<dbReference type="InterPro" id="IPR016186">
    <property type="entry name" value="C-type_lectin-like/link_sf"/>
</dbReference>
<dbReference type="OrthoDB" id="441660at2759"/>
<dbReference type="RefSeq" id="XP_022293573.1">
    <property type="nucleotide sequence ID" value="XM_022437865.1"/>
</dbReference>
<dbReference type="InterPro" id="IPR016187">
    <property type="entry name" value="CTDL_fold"/>
</dbReference>
<name>A0A8B8ASE3_CRAVI</name>
<proteinExistence type="predicted"/>
<dbReference type="PANTHER" id="PTHR22803">
    <property type="entry name" value="MANNOSE, PHOSPHOLIPASE, LECTIN RECEPTOR RELATED"/>
    <property type="match status" value="1"/>
</dbReference>
<dbReference type="PROSITE" id="PS00615">
    <property type="entry name" value="C_TYPE_LECTIN_1"/>
    <property type="match status" value="1"/>
</dbReference>